<feature type="compositionally biased region" description="Basic and acidic residues" evidence="2">
    <location>
        <begin position="832"/>
        <end position="860"/>
    </location>
</feature>
<feature type="compositionally biased region" description="Basic and acidic residues" evidence="2">
    <location>
        <begin position="1934"/>
        <end position="1949"/>
    </location>
</feature>
<dbReference type="EMBL" id="BSDI01000030">
    <property type="protein sequence ID" value="GLI00055.1"/>
    <property type="molecule type" value="Genomic_DNA"/>
</dbReference>
<feature type="compositionally biased region" description="Low complexity" evidence="2">
    <location>
        <begin position="1959"/>
        <end position="1968"/>
    </location>
</feature>
<feature type="compositionally biased region" description="Polar residues" evidence="2">
    <location>
        <begin position="1658"/>
        <end position="1672"/>
    </location>
</feature>
<dbReference type="InterPro" id="IPR028908">
    <property type="entry name" value="Tox-PL_dom"/>
</dbReference>
<feature type="transmembrane region" description="Helical" evidence="3">
    <location>
        <begin position="119"/>
        <end position="142"/>
    </location>
</feature>
<organism evidence="5 6">
    <name type="scientific">Phytohabitans aurantiacus</name>
    <dbReference type="NCBI Taxonomy" id="3016789"/>
    <lineage>
        <taxon>Bacteria</taxon>
        <taxon>Bacillati</taxon>
        <taxon>Actinomycetota</taxon>
        <taxon>Actinomycetes</taxon>
        <taxon>Micromonosporales</taxon>
        <taxon>Micromonosporaceae</taxon>
    </lineage>
</organism>
<evidence type="ECO:0000313" key="5">
    <source>
        <dbReference type="EMBL" id="GLI00055.1"/>
    </source>
</evidence>
<feature type="compositionally biased region" description="Basic and acidic residues" evidence="2">
    <location>
        <begin position="932"/>
        <end position="944"/>
    </location>
</feature>
<feature type="region of interest" description="Disordered" evidence="2">
    <location>
        <begin position="1994"/>
        <end position="2019"/>
    </location>
</feature>
<feature type="compositionally biased region" description="Basic and acidic residues" evidence="2">
    <location>
        <begin position="551"/>
        <end position="562"/>
    </location>
</feature>
<feature type="compositionally biased region" description="Low complexity" evidence="2">
    <location>
        <begin position="722"/>
        <end position="731"/>
    </location>
</feature>
<feature type="compositionally biased region" description="Basic and acidic residues" evidence="2">
    <location>
        <begin position="1774"/>
        <end position="1788"/>
    </location>
</feature>
<feature type="compositionally biased region" description="Basic and acidic residues" evidence="2">
    <location>
        <begin position="1870"/>
        <end position="1885"/>
    </location>
</feature>
<feature type="region of interest" description="Disordered" evidence="2">
    <location>
        <begin position="2291"/>
        <end position="2350"/>
    </location>
</feature>
<proteinExistence type="predicted"/>
<feature type="compositionally biased region" description="Low complexity" evidence="2">
    <location>
        <begin position="596"/>
        <end position="608"/>
    </location>
</feature>
<dbReference type="Pfam" id="PF15644">
    <property type="entry name" value="Gln_amidase"/>
    <property type="match status" value="1"/>
</dbReference>
<feature type="region of interest" description="Disordered" evidence="2">
    <location>
        <begin position="358"/>
        <end position="765"/>
    </location>
</feature>
<keyword evidence="6" id="KW-1185">Reference proteome</keyword>
<feature type="compositionally biased region" description="Basic and acidic residues" evidence="2">
    <location>
        <begin position="968"/>
        <end position="1124"/>
    </location>
</feature>
<feature type="compositionally biased region" description="Basic and acidic residues" evidence="2">
    <location>
        <begin position="1630"/>
        <end position="1642"/>
    </location>
</feature>
<keyword evidence="3" id="KW-0812">Transmembrane</keyword>
<feature type="compositionally biased region" description="Basic and acidic residues" evidence="2">
    <location>
        <begin position="456"/>
        <end position="503"/>
    </location>
</feature>
<feature type="compositionally biased region" description="Basic and acidic residues" evidence="2">
    <location>
        <begin position="732"/>
        <end position="765"/>
    </location>
</feature>
<keyword evidence="3" id="KW-1133">Transmembrane helix</keyword>
<sequence>MAESQDILLEIREFFQSLDEWIPGAGSFFVESVLMFPEARHDRLFDLADAYQTAAEMYADHLEEIRPYLTDLQAWQGDGGAQVTHAQLQAYFDEVSSMSEAISALQQGVHGKALEIEMAVYMAIVNLIMVGIALVQLLLTFWTGIGAISGAGAMATGRWAIIQVMKKLLQRMWEQTIKAGIRRTIDAGIKGAAKTALKSGLMYAGFMGVTKGGITLIQAAEGHDPFTENWGNKFARELFDGFIAGALGGPLQMGIQNRLAGGLAFMGGQFGSNAIQLGRDRLIDLMGGTEWAQRNGLYSGMTWDGMKHGMTPAALFGAMITDFGGYGRGALKADIAAWRGDANLFGGAHGLDGAGLPGALPDGARAEAPSGAHAEGTGTGTQTLAPPSHLTEGAPQQQGGQQGGTGNRGGTSTTGSGSTSGTGSTGRDGGTSGSGSSRDTSSSRDSGSTQSTPDGSRADSSTRTEDGSSARDDSATRTDDGSSSRDDSATRTEDGGPPREPVRAEPTPEAPRGETATPDGPRAETGTPDGARTETATPDQGRADTASPDGTRAETRAPDQVRADAPPPDAVRGEPVRADPTALDPARTDAGTPHSTADAGGTRADAGTPHSTADAGGPRTDAAAPHSTADAGGARADSGSTPDSSRTTHDGSSPDGGPLVDGRPPADGTSPVDSPRATDGTRGPDSLAHDGGPARDGDGTGPATREDATVGARDGGDPPGGDPVATAPPDTGRADTGRADGARADGGRADAGRADAGRSESRWSEWRQRLEARAEQQFGRAVGENFGGRPAGRGGEAGPGRLTPEMVQRALDTPPERLNAYGNRLRDFVEQHFTHVDETTGTRRPMDGEAIDARLRELRGDTPAGTPRDSTPDEAREDGPQRTEDGGDRGDTGRLPEDAGRQPDGGVPVRVPGDGPAPAHPEGRPDGTPTGRGDERAVPTRADGDPEAASPRPDVAGPRDLGVLDQPTRADDGTARDTAARDDAPTQDGRAREDAPPREDGTTREDAPAREDGARRDDGAGRDDAPARDDGTVRDDGTARDDGPARDDSARREDGARRDDGAARDDGTARDDGPARDDGARREDGARDDGARREDGAREDGARREDSAARDDALVPDRGGRADEPGAVAPVRDAGPGRTDPGDTPRNKLIDRVKARIHDLFGRQEQLNREQALRDQAVRDQYHEEMRQARERIAQAIEGDPRLRQARYETQQHRWAEQHARAEVNAKQAEAQIARADEAHSRQRAQQLRDWANRLDPANPQRNGLIHQADQSIAHANQRAVDAQRADVEAQQAHQRAEDARTKATESTNAADKITRDLYGENKQAWKWANQRLEQGYSLVGRDHRGPEVSALTGRGDPPPVWANRPYGENGGLRHPLAVDQARLENALRDPSGGYQRAADPKGPWLKLVNAFGFHADPTRTQNCLDTVAALFDTFVHGRPTVAAPRTFDGYSNGNAHLPFAGEHGGPGRMEDLTGGRYQSVVNNVAGQHPTQALPRVDAGFDAISQQLLAGGHGSFASIITGWRGGGSHAWAAVNFQGTVHFIDPQAGTVVTAVDTPHGTQFVDADTGQVVQNPIHSRNQITAMDALVVDGNARPMPFADRPAGTWNDRPLTREYLAHQPPDVRATQGAHAEHGTARAEADQARQQTDLANKARTEAQQHANDAQAARTQSQDAANRAATHRADRDAAWNEGARRDQVAQQHDAAARQWAESQGRGTPEQARHAEQMERHHREQAQQARQEANAHRVRAHEHDGLRQQAELQQQRATESASNFENRRNYAEQAARQHDQTAQAHEQRAQQAEAQYRQHADQAANAHDQQAAQAKAEAAQHRQQAAQHPPNDPVRQLEEGRAQHQERMAEAAEKAANQYRGAEHYQRSAEAHDQRANQHSQAAESSRQHAARDTQAAHAAEQRRLAAAERARQMDPIDPQVAQQHRAEAAQHAQARDDAMARAAQHRQDAQTAEQTAATERAEAAKDRVTRDQFHDAAEAWHSQLRNERLFDPGAPGAGREPFNRDNLPDNLRDRYDALQDPRAREQFERLYDKAGERLETALDNMERKAVQDGRTLEDSLIDKHDAETAKQAAKDAIQPPPPDVLHEIETQLRGADDVRSRIEEYARTHPEVRGTEGWLGDVRNEVSPLRAEQQGKGDPSVQLARDHGNNIRGIEGEVILAERSHGVVEVSKDISAVGPDGKLHKTDVDVVAEGGRVWRDAKNYNPFGPGSKNIGKFTRQIETQLRALVFDTAHHVDGQPPRLEWHFTRGVDPAVAAILEGIRIKDPVTGAELPHRVHVIDGTRPVEAPPPPDGPRPPDGGPTPPPRPEAPEGASHADPPAGPPHAEPPGGHPETPAGAVRSDLPRAMAEVRPYFPHDWVQVSGETLRISSPDGGTITIRLEVGPVTDGWSTSRFDSQAGEHVIRISETIGREDLVRALVDQVTTVATAEVGGRPNAGGLRQLDVLATEQARVQHQLNHATDATPAQREAWAREDARLTREFRTHAELLGILDPEHRTGLDPDTQARRDEVWADLSDGARAIVATMADPHSVLGASSKARSFLPLSEEFRTPYEAIDNFSYYAETHLPPELRQRFQEELLPQIREFQKEALEQFKATYKEFFPSTSAERALPPARDAAARAEVQPLVDRTEAMLGEIHDWAQRTGVEELRDAGFDRAVELGEQAWRARYEEYRTAINEVIARFDYMGEPLGYIGSMQDGMRGPHKAMAHADLREFDVDLYVIHQAEFDRLYDSVMENAPNQISRGKIFPDNDRPDVAPDLLLLGREIVDQLELLFPDNPGIADSMVVLRREPPY</sequence>
<evidence type="ECO:0000256" key="1">
    <source>
        <dbReference type="SAM" id="Coils"/>
    </source>
</evidence>
<feature type="compositionally biased region" description="Basic and acidic residues" evidence="2">
    <location>
        <begin position="1295"/>
        <end position="1304"/>
    </location>
</feature>
<feature type="compositionally biased region" description="Low complexity" evidence="2">
    <location>
        <begin position="434"/>
        <end position="452"/>
    </location>
</feature>
<feature type="compositionally biased region" description="Pro residues" evidence="2">
    <location>
        <begin position="2330"/>
        <end position="2341"/>
    </location>
</feature>
<feature type="region of interest" description="Disordered" evidence="2">
    <location>
        <begin position="778"/>
        <end position="805"/>
    </location>
</feature>
<dbReference type="Proteomes" id="UP001144280">
    <property type="component" value="Unassembled WGS sequence"/>
</dbReference>
<protein>
    <recommendedName>
        <fullName evidence="4">Tox-PL domain-containing protein</fullName>
    </recommendedName>
</protein>
<feature type="compositionally biased region" description="Low complexity" evidence="2">
    <location>
        <begin position="627"/>
        <end position="641"/>
    </location>
</feature>
<evidence type="ECO:0000256" key="2">
    <source>
        <dbReference type="SAM" id="MobiDB-lite"/>
    </source>
</evidence>
<feature type="compositionally biased region" description="Basic and acidic residues" evidence="2">
    <location>
        <begin position="1681"/>
        <end position="1697"/>
    </location>
</feature>
<evidence type="ECO:0000313" key="6">
    <source>
        <dbReference type="Proteomes" id="UP001144280"/>
    </source>
</evidence>
<feature type="compositionally biased region" description="Basic and acidic residues" evidence="2">
    <location>
        <begin position="1844"/>
        <end position="1862"/>
    </location>
</feature>
<feature type="compositionally biased region" description="Basic and acidic residues" evidence="2">
    <location>
        <begin position="1720"/>
        <end position="1734"/>
    </location>
</feature>
<feature type="compositionally biased region" description="Gly residues" evidence="2">
    <location>
        <begin position="400"/>
        <end position="409"/>
    </location>
</feature>
<keyword evidence="1" id="KW-0175">Coiled coil</keyword>
<feature type="region of interest" description="Disordered" evidence="2">
    <location>
        <begin position="1287"/>
        <end position="1308"/>
    </location>
</feature>
<comment type="caution">
    <text evidence="5">The sequence shown here is derived from an EMBL/GenBank/DDBJ whole genome shotgun (WGS) entry which is preliminary data.</text>
</comment>
<name>A0ABQ5R0X0_9ACTN</name>
<feature type="region of interest" description="Disordered" evidence="2">
    <location>
        <begin position="1621"/>
        <end position="1980"/>
    </location>
</feature>
<feature type="compositionally biased region" description="Gly residues" evidence="2">
    <location>
        <begin position="418"/>
        <end position="433"/>
    </location>
</feature>
<feature type="compositionally biased region" description="Gly residues" evidence="2">
    <location>
        <begin position="785"/>
        <end position="798"/>
    </location>
</feature>
<feature type="compositionally biased region" description="Basic and acidic residues" evidence="2">
    <location>
        <begin position="692"/>
        <end position="708"/>
    </location>
</feature>
<feature type="domain" description="Tox-PL" evidence="4">
    <location>
        <begin position="1422"/>
        <end position="1549"/>
    </location>
</feature>
<feature type="compositionally biased region" description="Low complexity" evidence="2">
    <location>
        <begin position="1798"/>
        <end position="1837"/>
    </location>
</feature>
<feature type="compositionally biased region" description="Pro residues" evidence="2">
    <location>
        <begin position="2297"/>
        <end position="2318"/>
    </location>
</feature>
<feature type="compositionally biased region" description="Low complexity" evidence="2">
    <location>
        <begin position="1756"/>
        <end position="1768"/>
    </location>
</feature>
<feature type="coiled-coil region" evidence="1">
    <location>
        <begin position="1150"/>
        <end position="1246"/>
    </location>
</feature>
<feature type="region of interest" description="Disordered" evidence="2">
    <location>
        <begin position="832"/>
        <end position="1147"/>
    </location>
</feature>
<feature type="compositionally biased region" description="Basic and acidic residues" evidence="2">
    <location>
        <begin position="870"/>
        <end position="901"/>
    </location>
</feature>
<evidence type="ECO:0000259" key="4">
    <source>
        <dbReference type="Pfam" id="PF15644"/>
    </source>
</evidence>
<gene>
    <name evidence="5" type="ORF">Pa4123_53310</name>
</gene>
<reference evidence="5" key="1">
    <citation type="submission" date="2022-12" db="EMBL/GenBank/DDBJ databases">
        <title>New Phytohabitans aurantiacus sp. RD004123 nov., an actinomycete isolated from soil.</title>
        <authorList>
            <person name="Triningsih D.W."/>
            <person name="Harunari E."/>
            <person name="Igarashi Y."/>
        </authorList>
    </citation>
    <scope>NUCLEOTIDE SEQUENCE</scope>
    <source>
        <strain evidence="5">RD004123</strain>
    </source>
</reference>
<dbReference type="RefSeq" id="WP_281900140.1">
    <property type="nucleotide sequence ID" value="NZ_BSDI01000030.1"/>
</dbReference>
<feature type="compositionally biased region" description="Basic and acidic residues" evidence="2">
    <location>
        <begin position="1909"/>
        <end position="1924"/>
    </location>
</feature>
<feature type="compositionally biased region" description="Basic and acidic residues" evidence="2">
    <location>
        <begin position="1969"/>
        <end position="1980"/>
    </location>
</feature>
<feature type="compositionally biased region" description="Low complexity" evidence="2">
    <location>
        <begin position="902"/>
        <end position="917"/>
    </location>
</feature>
<accession>A0ABQ5R0X0</accession>
<keyword evidence="3" id="KW-0472">Membrane</keyword>
<evidence type="ECO:0000256" key="3">
    <source>
        <dbReference type="SAM" id="Phobius"/>
    </source>
</evidence>